<dbReference type="OrthoDB" id="5422688at2759"/>
<proteinExistence type="predicted"/>
<feature type="compositionally biased region" description="Low complexity" evidence="1">
    <location>
        <begin position="528"/>
        <end position="542"/>
    </location>
</feature>
<feature type="compositionally biased region" description="Basic and acidic residues" evidence="1">
    <location>
        <begin position="596"/>
        <end position="613"/>
    </location>
</feature>
<feature type="compositionally biased region" description="Basic and acidic residues" evidence="1">
    <location>
        <begin position="255"/>
        <end position="264"/>
    </location>
</feature>
<feature type="transmembrane region" description="Helical" evidence="2">
    <location>
        <begin position="147"/>
        <end position="165"/>
    </location>
</feature>
<feature type="compositionally biased region" description="Low complexity" evidence="1">
    <location>
        <begin position="656"/>
        <end position="666"/>
    </location>
</feature>
<dbReference type="AlphaFoldDB" id="A0A177FB57"/>
<keyword evidence="4" id="KW-1185">Reference proteome</keyword>
<keyword evidence="2" id="KW-1133">Transmembrane helix</keyword>
<feature type="compositionally biased region" description="Pro residues" evidence="1">
    <location>
        <begin position="505"/>
        <end position="527"/>
    </location>
</feature>
<feature type="region of interest" description="Disordered" evidence="1">
    <location>
        <begin position="489"/>
        <end position="554"/>
    </location>
</feature>
<evidence type="ECO:0000256" key="2">
    <source>
        <dbReference type="SAM" id="Phobius"/>
    </source>
</evidence>
<feature type="region of interest" description="Disordered" evidence="1">
    <location>
        <begin position="425"/>
        <end position="444"/>
    </location>
</feature>
<protein>
    <submittedName>
        <fullName evidence="3">Uncharacterized protein</fullName>
    </submittedName>
</protein>
<comment type="caution">
    <text evidence="3">The sequence shown here is derived from an EMBL/GenBank/DDBJ whole genome shotgun (WGS) entry which is preliminary data.</text>
</comment>
<feature type="compositionally biased region" description="Low complexity" evidence="1">
    <location>
        <begin position="218"/>
        <end position="243"/>
    </location>
</feature>
<keyword evidence="2" id="KW-0472">Membrane</keyword>
<evidence type="ECO:0000313" key="4">
    <source>
        <dbReference type="Proteomes" id="UP000077002"/>
    </source>
</evidence>
<organism evidence="3 4">
    <name type="scientific">Fonsecaea monophora</name>
    <dbReference type="NCBI Taxonomy" id="254056"/>
    <lineage>
        <taxon>Eukaryota</taxon>
        <taxon>Fungi</taxon>
        <taxon>Dikarya</taxon>
        <taxon>Ascomycota</taxon>
        <taxon>Pezizomycotina</taxon>
        <taxon>Eurotiomycetes</taxon>
        <taxon>Chaetothyriomycetidae</taxon>
        <taxon>Chaetothyriales</taxon>
        <taxon>Herpotrichiellaceae</taxon>
        <taxon>Fonsecaea</taxon>
    </lineage>
</organism>
<gene>
    <name evidence="3" type="ORF">AYO21_05158</name>
</gene>
<feature type="region of interest" description="Disordered" evidence="1">
    <location>
        <begin position="567"/>
        <end position="700"/>
    </location>
</feature>
<feature type="transmembrane region" description="Helical" evidence="2">
    <location>
        <begin position="121"/>
        <end position="141"/>
    </location>
</feature>
<sequence>MAHTDTTSWAPWKVLLHWSPFHIDALGLVTLLGAEEVNAAVGRLVSSAYLEYLPLLGAYVIAGNRFTEKAAGFNLYNISQGIHTTDLAAWLTRWMLSQQFETTRNFVVWTVTPPISRKNEITFSVVISVALNGFLVAGTILSKDWYGFANAIAMIVSIVIRAYVIGQQRIAFDAMVDKVVNTTKPEGNTYEAKRYAYEQWEQERKHEKKSNVRSRVTASASQEAQSSGSNSSTPSSGQKQSTQNVQSMNRPTRPNPKDYDEKTEVWNGTPTKVLIIQSDSKAVTFWMPNELLFAPSVFIEGPVILNPKTYFAVRSIGWLAFAVHIVAIGMADLASQMYTVALMVLPTILLIAKVGCDDSEWFTNFEAWVRGKLHGQDVKSKRQEEAEKGVKPTEFRKVRQCWVGSRLRAEIYEWPESYEFHEEGKDKDKKWVSGRTEGQERSKKRQDLYAWLALTTDEEESMDKWDLFPHIRKGNTSWWQTYKLKKATLKGDKRDSMGPQDPLDTSPPPSQQQRRLPPPPQTQPGKPPATNTTNTAATAAAAQSSSHENRTRSFQMPGRTATFHFIDAAAGPQQTKAERRQSSSVTMGSSAFPAISDHDQIQADEGEQVHTDDAETQTLGDPAAEPGKSDDNTAAEGLPPITTQLPSPPRPDHDAAAGTSTAAFASPHVLPSIGSLTQSPITTTAAAATTDSPQHNEKRA</sequence>
<accession>A0A177FB57</accession>
<dbReference type="GeneID" id="34600326"/>
<evidence type="ECO:0000256" key="1">
    <source>
        <dbReference type="SAM" id="MobiDB-lite"/>
    </source>
</evidence>
<feature type="transmembrane region" description="Helical" evidence="2">
    <location>
        <begin position="311"/>
        <end position="331"/>
    </location>
</feature>
<evidence type="ECO:0000313" key="3">
    <source>
        <dbReference type="EMBL" id="OAG40662.1"/>
    </source>
</evidence>
<keyword evidence="2" id="KW-0812">Transmembrane</keyword>
<name>A0A177FB57_9EURO</name>
<dbReference type="EMBL" id="LVKK01000031">
    <property type="protein sequence ID" value="OAG40662.1"/>
    <property type="molecule type" value="Genomic_DNA"/>
</dbReference>
<dbReference type="Proteomes" id="UP000077002">
    <property type="component" value="Unassembled WGS sequence"/>
</dbReference>
<reference evidence="3 4" key="1">
    <citation type="submission" date="2016-03" db="EMBL/GenBank/DDBJ databases">
        <title>Draft genome sequence of the Fonsecaea monophora CBS 269.37.</title>
        <authorList>
            <person name="Bombassaro A."/>
            <person name="Vinicius W.A."/>
            <person name="De Hoog S."/>
            <person name="Sun J."/>
            <person name="Souza E.M."/>
            <person name="Raittz R.T."/>
            <person name="Costa F."/>
            <person name="Leao A.C."/>
            <person name="Tadra-Sfeir M.Z."/>
            <person name="Baura V."/>
            <person name="Balsanelli E."/>
            <person name="Pedrosa F.O."/>
            <person name="Moreno L.F."/>
            <person name="Steffens M.B."/>
            <person name="Xi L."/>
            <person name="Bocca A.L."/>
            <person name="Felipe M.S."/>
            <person name="Teixeira M."/>
            <person name="Telles Filho F.Q."/>
            <person name="Azevedo C.M."/>
            <person name="Gomes R."/>
            <person name="Vicente V.A."/>
        </authorList>
    </citation>
    <scope>NUCLEOTIDE SEQUENCE [LARGE SCALE GENOMIC DNA]</scope>
    <source>
        <strain evidence="3 4">CBS 269.37</strain>
    </source>
</reference>
<feature type="region of interest" description="Disordered" evidence="1">
    <location>
        <begin position="203"/>
        <end position="264"/>
    </location>
</feature>
<dbReference type="RefSeq" id="XP_022512614.1">
    <property type="nucleotide sequence ID" value="XM_022655129.1"/>
</dbReference>